<dbReference type="InterPro" id="IPR011050">
    <property type="entry name" value="Pectin_lyase_fold/virulence"/>
</dbReference>
<dbReference type="SUPFAM" id="SSF51126">
    <property type="entry name" value="Pectin lyase-like"/>
    <property type="match status" value="1"/>
</dbReference>
<dbReference type="OrthoDB" id="3403813at2"/>
<dbReference type="SMART" id="SM00710">
    <property type="entry name" value="PbH1"/>
    <property type="match status" value="4"/>
</dbReference>
<dbReference type="AlphaFoldDB" id="A8LVN4"/>
<dbReference type="eggNOG" id="COG3210">
    <property type="taxonomic scope" value="Bacteria"/>
</dbReference>
<reference evidence="2" key="1">
    <citation type="submission" date="2007-10" db="EMBL/GenBank/DDBJ databases">
        <title>Complete sequence of Salinispora arenicola CNS-205.</title>
        <authorList>
            <consortium name="US DOE Joint Genome Institute"/>
            <person name="Copeland A."/>
            <person name="Lucas S."/>
            <person name="Lapidus A."/>
            <person name="Barry K."/>
            <person name="Glavina del Rio T."/>
            <person name="Dalin E."/>
            <person name="Tice H."/>
            <person name="Pitluck S."/>
            <person name="Foster B."/>
            <person name="Schmutz J."/>
            <person name="Larimer F."/>
            <person name="Land M."/>
            <person name="Hauser L."/>
            <person name="Kyrpides N."/>
            <person name="Ivanova N."/>
            <person name="Jensen P.R."/>
            <person name="Moore B.S."/>
            <person name="Penn K."/>
            <person name="Jenkins C."/>
            <person name="Udwary D."/>
            <person name="Xiang L."/>
            <person name="Gontang E."/>
            <person name="Richardson P."/>
        </authorList>
    </citation>
    <scope>NUCLEOTIDE SEQUENCE [LARGE SCALE GENOMIC DNA]</scope>
    <source>
        <strain evidence="2">CNS-205</strain>
    </source>
</reference>
<dbReference type="InterPro" id="IPR012334">
    <property type="entry name" value="Pectin_lyas_fold"/>
</dbReference>
<evidence type="ECO:0000256" key="1">
    <source>
        <dbReference type="SAM" id="MobiDB-lite"/>
    </source>
</evidence>
<accession>A8LVN4</accession>
<gene>
    <name evidence="2" type="ordered locus">Sare_1609</name>
</gene>
<feature type="region of interest" description="Disordered" evidence="1">
    <location>
        <begin position="1"/>
        <end position="63"/>
    </location>
</feature>
<organism evidence="2">
    <name type="scientific">Salinispora arenicola (strain CNS-205)</name>
    <dbReference type="NCBI Taxonomy" id="391037"/>
    <lineage>
        <taxon>Bacteria</taxon>
        <taxon>Bacillati</taxon>
        <taxon>Actinomycetota</taxon>
        <taxon>Actinomycetes</taxon>
        <taxon>Micromonosporales</taxon>
        <taxon>Micromonosporaceae</taxon>
        <taxon>Salinispora</taxon>
    </lineage>
</organism>
<proteinExistence type="predicted"/>
<dbReference type="STRING" id="391037.Sare_1609"/>
<evidence type="ECO:0000313" key="2">
    <source>
        <dbReference type="EMBL" id="ABV97502.1"/>
    </source>
</evidence>
<dbReference type="Gene3D" id="2.160.20.10">
    <property type="entry name" value="Single-stranded right-handed beta-helix, Pectin lyase-like"/>
    <property type="match status" value="1"/>
</dbReference>
<dbReference type="InterPro" id="IPR006626">
    <property type="entry name" value="PbH1"/>
</dbReference>
<feature type="compositionally biased region" description="Low complexity" evidence="1">
    <location>
        <begin position="1"/>
        <end position="23"/>
    </location>
</feature>
<sequence length="435" mass="43081">MTGLALTTAGIAASPAAARITPSAEDRSEQLGRPAPDIHRGEGKGDEKRKGRSKQGNERSKGIPVACDTDKLIAAITLANARGGAVLDLAKGCTYLLTAAIDGAGLPAVTTPITLNGGKHTTTTITRAAAADQFRILTVDTGGDLTLNHLTITGGQTTNAGTDGAGVLVDAGGTLTSNHSAITRNIAGGSGGGIANNGTTHVHASNVSHNTASAAAGGVASSGVLEISKSSIHANAAVDGGGVTSSGTVRIEHSRISGNRARSSGGGLFVMRGTGSVVDSSVTTNIAGDVVGGIIASLGVQMTIRSSVIAENVAEAGIVGGLGVDEDASVVVTDSIIKNNNTSSNGGGVYNIAELVLRNTKVFGNQSGDQGGGIYNEASATLALFGTKVTKNIAVTDGGGIFNQVGGTVDLNNATGTVVVKNRPNNCINVPDCLG</sequence>
<feature type="compositionally biased region" description="Basic and acidic residues" evidence="1">
    <location>
        <begin position="24"/>
        <end position="61"/>
    </location>
</feature>
<dbReference type="HOGENOM" id="CLU_027862_0_0_11"/>
<dbReference type="KEGG" id="saq:Sare_1609"/>
<protein>
    <recommendedName>
        <fullName evidence="3">Polymorphic outer membrane protein</fullName>
    </recommendedName>
</protein>
<dbReference type="PATRIC" id="fig|391037.6.peg.1636"/>
<evidence type="ECO:0008006" key="3">
    <source>
        <dbReference type="Google" id="ProtNLM"/>
    </source>
</evidence>
<name>A8LVN4_SALAI</name>
<dbReference type="EMBL" id="CP000850">
    <property type="protein sequence ID" value="ABV97502.1"/>
    <property type="molecule type" value="Genomic_DNA"/>
</dbReference>